<dbReference type="EMBL" id="CP133762">
    <property type="protein sequence ID" value="WMX46657.1"/>
    <property type="molecule type" value="Genomic_DNA"/>
</dbReference>
<dbReference type="Gene3D" id="3.40.630.30">
    <property type="match status" value="1"/>
</dbReference>
<evidence type="ECO:0000313" key="1">
    <source>
        <dbReference type="EMBL" id="WMX46657.1"/>
    </source>
</evidence>
<evidence type="ECO:0000313" key="2">
    <source>
        <dbReference type="Proteomes" id="UP001250858"/>
    </source>
</evidence>
<dbReference type="InterPro" id="IPR016181">
    <property type="entry name" value="Acyl_CoA_acyltransferase"/>
</dbReference>
<gene>
    <name evidence="1" type="ORF">RGF97_20005</name>
</gene>
<keyword evidence="2" id="KW-1185">Reference proteome</keyword>
<dbReference type="Proteomes" id="UP001250858">
    <property type="component" value="Chromosome"/>
</dbReference>
<sequence length="255" mass="28096">MELHVTTLAERPELAGDIWAMKDLWPEFMMHDPVGWANVGRIVADFPEYVLVATDGAGDDTRPHGKVVARGLSVPFALHVDGRGELPDTGWDQVLLWAFSDLRHGREPDTVSAIEITVDTDALGKGISGRMLTAMRANAARLGFSEVVAPVRPNAKHREPEASIHEYAFRTRESDGLPHDPWLRVHVRAGATIEKVAPASMTVSGSVEQWRSWTGKPFDSDGPVEVDGALVPVHCEASRGYAVYVEPNVWVRHRI</sequence>
<organism evidence="1 2">
    <name type="scientific">Streptomyces roseicoloratus</name>
    <dbReference type="NCBI Taxonomy" id="2508722"/>
    <lineage>
        <taxon>Bacteria</taxon>
        <taxon>Bacillati</taxon>
        <taxon>Actinomycetota</taxon>
        <taxon>Actinomycetes</taxon>
        <taxon>Kitasatosporales</taxon>
        <taxon>Streptomycetaceae</taxon>
        <taxon>Streptomyces</taxon>
    </lineage>
</organism>
<proteinExistence type="predicted"/>
<protein>
    <submittedName>
        <fullName evidence="1">N-acetyltransferase</fullName>
    </submittedName>
</protein>
<name>A0ABY9RWV8_9ACTN</name>
<reference evidence="1 2" key="1">
    <citation type="submission" date="2023-09" db="EMBL/GenBank/DDBJ databases">
        <title>Complete genome of Streptomyces roseicoloratus T14.</title>
        <authorList>
            <person name="Bashizi T."/>
            <person name="Kim M.-J."/>
            <person name="Lee G."/>
            <person name="Tagele S.B."/>
            <person name="Shin J.-H."/>
        </authorList>
    </citation>
    <scope>NUCLEOTIDE SEQUENCE [LARGE SCALE GENOMIC DNA]</scope>
    <source>
        <strain evidence="1 2">T14</strain>
    </source>
</reference>
<dbReference type="RefSeq" id="WP_128977148.1">
    <property type="nucleotide sequence ID" value="NZ_CP133762.1"/>
</dbReference>
<dbReference type="SUPFAM" id="SSF55729">
    <property type="entry name" value="Acyl-CoA N-acyltransferases (Nat)"/>
    <property type="match status" value="1"/>
</dbReference>
<accession>A0ABY9RWV8</accession>